<gene>
    <name evidence="1" type="ORF">H9725_10090</name>
</gene>
<name>A0A9D2FI66_9FIRM</name>
<evidence type="ECO:0008006" key="3">
    <source>
        <dbReference type="Google" id="ProtNLM"/>
    </source>
</evidence>
<organism evidence="1 2">
    <name type="scientific">Candidatus Faecalibacterium gallistercoris</name>
    <dbReference type="NCBI Taxonomy" id="2838579"/>
    <lineage>
        <taxon>Bacteria</taxon>
        <taxon>Bacillati</taxon>
        <taxon>Bacillota</taxon>
        <taxon>Clostridia</taxon>
        <taxon>Eubacteriales</taxon>
        <taxon>Oscillospiraceae</taxon>
        <taxon>Faecalibacterium</taxon>
    </lineage>
</organism>
<dbReference type="AlphaFoldDB" id="A0A9D2FI66"/>
<proteinExistence type="predicted"/>
<sequence>MHTAARRILPALLLLLALLVSALPRALAAGLENRYGIQMLDFDEDQILSIGNQAPGQCSLYALRYARTVLDGTVSSGAGMWSNGAVWSAAGYSGFSGDLDACLDKLYSELNAGRPVIVHLQNTTVSGVSKHQERTSTEEYHLTNAGWDVVNYPHISTSDTYGHWVCVVGYDPAADPADLSESDFFALDPARVSAGGTFALTRLLDGTLWTDNSPLKVAG</sequence>
<accession>A0A9D2FI66</accession>
<protein>
    <recommendedName>
        <fullName evidence="3">Peptidase C39-like domain-containing protein</fullName>
    </recommendedName>
</protein>
<evidence type="ECO:0000313" key="2">
    <source>
        <dbReference type="Proteomes" id="UP000824065"/>
    </source>
</evidence>
<reference evidence="1" key="1">
    <citation type="journal article" date="2021" name="PeerJ">
        <title>Extensive microbial diversity within the chicken gut microbiome revealed by metagenomics and culture.</title>
        <authorList>
            <person name="Gilroy R."/>
            <person name="Ravi A."/>
            <person name="Getino M."/>
            <person name="Pursley I."/>
            <person name="Horton D.L."/>
            <person name="Alikhan N.F."/>
            <person name="Baker D."/>
            <person name="Gharbi K."/>
            <person name="Hall N."/>
            <person name="Watson M."/>
            <person name="Adriaenssens E.M."/>
            <person name="Foster-Nyarko E."/>
            <person name="Jarju S."/>
            <person name="Secka A."/>
            <person name="Antonio M."/>
            <person name="Oren A."/>
            <person name="Chaudhuri R.R."/>
            <person name="La Ragione R."/>
            <person name="Hildebrand F."/>
            <person name="Pallen M.J."/>
        </authorList>
    </citation>
    <scope>NUCLEOTIDE SEQUENCE</scope>
    <source>
        <strain evidence="1">ChiBcec16-3735</strain>
    </source>
</reference>
<comment type="caution">
    <text evidence="1">The sequence shown here is derived from an EMBL/GenBank/DDBJ whole genome shotgun (WGS) entry which is preliminary data.</text>
</comment>
<evidence type="ECO:0000313" key="1">
    <source>
        <dbReference type="EMBL" id="HIZ58897.1"/>
    </source>
</evidence>
<reference evidence="1" key="2">
    <citation type="submission" date="2021-04" db="EMBL/GenBank/DDBJ databases">
        <authorList>
            <person name="Gilroy R."/>
        </authorList>
    </citation>
    <scope>NUCLEOTIDE SEQUENCE</scope>
    <source>
        <strain evidence="1">ChiBcec16-3735</strain>
    </source>
</reference>
<dbReference type="EMBL" id="DXBJ01000077">
    <property type="protein sequence ID" value="HIZ58897.1"/>
    <property type="molecule type" value="Genomic_DNA"/>
</dbReference>
<dbReference type="Proteomes" id="UP000824065">
    <property type="component" value="Unassembled WGS sequence"/>
</dbReference>